<keyword evidence="1" id="KW-0966">Cell projection</keyword>
<dbReference type="Proteomes" id="UP000813672">
    <property type="component" value="Unassembled WGS sequence"/>
</dbReference>
<organism evidence="1 2">
    <name type="scientific">Ruegeria pomeroyi</name>
    <dbReference type="NCBI Taxonomy" id="89184"/>
    <lineage>
        <taxon>Bacteria</taxon>
        <taxon>Pseudomonadati</taxon>
        <taxon>Pseudomonadota</taxon>
        <taxon>Alphaproteobacteria</taxon>
        <taxon>Rhodobacterales</taxon>
        <taxon>Roseobacteraceae</taxon>
        <taxon>Ruegeria</taxon>
    </lineage>
</organism>
<reference evidence="1" key="1">
    <citation type="journal article" date="2021" name="Environ. Microbiol.">
        <title>Cryptic niche differentiation of novel sediment ecotypes of Rugeria pomeroyi correlates with nitrate respiration.</title>
        <authorList>
            <person name="Lin X."/>
            <person name="McNichol J."/>
            <person name="Chu X."/>
            <person name="Qian Y."/>
            <person name="Luo H."/>
        </authorList>
    </citation>
    <scope>NUCLEOTIDE SEQUENCE</scope>
    <source>
        <strain evidence="1">SZCCDBB064</strain>
    </source>
</reference>
<proteinExistence type="predicted"/>
<dbReference type="SUPFAM" id="SSF53756">
    <property type="entry name" value="UDP-Glycosyltransferase/glycogen phosphorylase"/>
    <property type="match status" value="1"/>
</dbReference>
<comment type="caution">
    <text evidence="1">The sequence shown here is derived from an EMBL/GenBank/DDBJ whole genome shotgun (WGS) entry which is preliminary data.</text>
</comment>
<dbReference type="RefSeq" id="WP_234222002.1">
    <property type="nucleotide sequence ID" value="NZ_JAGQAF010000020.1"/>
</dbReference>
<name>A0A9Q3WR55_9RHOB</name>
<protein>
    <submittedName>
        <fullName evidence="1">Flagellin modification protein FlmD</fullName>
    </submittedName>
</protein>
<keyword evidence="1" id="KW-0969">Cilium</keyword>
<dbReference type="AlphaFoldDB" id="A0A9Q3WR55"/>
<sequence>MTDKVIFRCAVSAAVGIGHLMRCREMARYLQSLGGQAVLLGPPETLRSDQDARLFADWIEVPERGSSAEDAARLVALCRDHGTPYAVMDDYRGDPEYQQILRAAGLRWLQQFDASTPWEFQPDLLVNASPYERREQYLPWLKDPARTRTLFGPRYAVLRPAFAGIAARADGRPVRRVLVAFGGGDDRGAIATAIAALAGRLGPDVTLVIVSGAGNPRREAVAAAVAALPAGQAEFHVNPPDMAGLMRDCDLAVIGGGTMSYEAAICGLPIVFMGLAPNQERPCRGWQDLTGARYLGQVGTVTPSELHAAVAALVEDDAARTAMAAEGRRLVDGQGTRRLVEALLEREREHA</sequence>
<evidence type="ECO:0000313" key="2">
    <source>
        <dbReference type="Proteomes" id="UP000813672"/>
    </source>
</evidence>
<dbReference type="Gene3D" id="3.40.50.2000">
    <property type="entry name" value="Glycogen Phosphorylase B"/>
    <property type="match status" value="1"/>
</dbReference>
<accession>A0A9Q3WR55</accession>
<keyword evidence="1" id="KW-0282">Flagellum</keyword>
<evidence type="ECO:0000313" key="1">
    <source>
        <dbReference type="EMBL" id="MCE8540064.1"/>
    </source>
</evidence>
<gene>
    <name evidence="1" type="ORF">KBY27_21590</name>
</gene>
<dbReference type="EMBL" id="JAGQAF010000020">
    <property type="protein sequence ID" value="MCE8540064.1"/>
    <property type="molecule type" value="Genomic_DNA"/>
</dbReference>
<dbReference type="Gene3D" id="3.40.50.11190">
    <property type="match status" value="1"/>
</dbReference>